<keyword evidence="7" id="KW-0406">Ion transport</keyword>
<evidence type="ECO:0000256" key="10">
    <source>
        <dbReference type="ARBA" id="ARBA00023237"/>
    </source>
</evidence>
<evidence type="ECO:0000256" key="5">
    <source>
        <dbReference type="ARBA" id="ARBA00022692"/>
    </source>
</evidence>
<evidence type="ECO:0000256" key="13">
    <source>
        <dbReference type="SAM" id="SignalP"/>
    </source>
</evidence>
<evidence type="ECO:0000259" key="15">
    <source>
        <dbReference type="Pfam" id="PF07715"/>
    </source>
</evidence>
<evidence type="ECO:0000259" key="14">
    <source>
        <dbReference type="Pfam" id="PF00593"/>
    </source>
</evidence>
<keyword evidence="5 11" id="KW-0812">Transmembrane</keyword>
<dbReference type="AlphaFoldDB" id="A0A081RFA8"/>
<dbReference type="Proteomes" id="UP000028411">
    <property type="component" value="Unassembled WGS sequence"/>
</dbReference>
<protein>
    <submittedName>
        <fullName evidence="16">TonB-dependent receptor</fullName>
    </submittedName>
</protein>
<dbReference type="InterPro" id="IPR000531">
    <property type="entry name" value="Beta-barrel_TonB"/>
</dbReference>
<dbReference type="GO" id="GO:0009279">
    <property type="term" value="C:cell outer membrane"/>
    <property type="evidence" value="ECO:0007669"/>
    <property type="project" value="UniProtKB-SubCell"/>
</dbReference>
<dbReference type="PROSITE" id="PS52016">
    <property type="entry name" value="TONB_DEPENDENT_REC_3"/>
    <property type="match status" value="1"/>
</dbReference>
<dbReference type="PANTHER" id="PTHR32552:SF81">
    <property type="entry name" value="TONB-DEPENDENT OUTER MEMBRANE RECEPTOR"/>
    <property type="match status" value="1"/>
</dbReference>
<feature type="signal peptide" evidence="13">
    <location>
        <begin position="1"/>
        <end position="28"/>
    </location>
</feature>
<keyword evidence="6" id="KW-0408">Iron</keyword>
<keyword evidence="13" id="KW-0732">Signal</keyword>
<keyword evidence="9 11" id="KW-0472">Membrane</keyword>
<evidence type="ECO:0000313" key="16">
    <source>
        <dbReference type="EMBL" id="KEQ53881.1"/>
    </source>
</evidence>
<evidence type="ECO:0000256" key="12">
    <source>
        <dbReference type="RuleBase" id="RU003357"/>
    </source>
</evidence>
<evidence type="ECO:0000256" key="9">
    <source>
        <dbReference type="ARBA" id="ARBA00023136"/>
    </source>
</evidence>
<dbReference type="InterPro" id="IPR012910">
    <property type="entry name" value="Plug_dom"/>
</dbReference>
<keyword evidence="2 11" id="KW-0813">Transport</keyword>
<feature type="domain" description="TonB-dependent receptor-like beta-barrel" evidence="14">
    <location>
        <begin position="299"/>
        <end position="797"/>
    </location>
</feature>
<dbReference type="Pfam" id="PF00593">
    <property type="entry name" value="TonB_dep_Rec_b-barrel"/>
    <property type="match status" value="1"/>
</dbReference>
<name>A0A081RFA8_SPHCR</name>
<comment type="subcellular location">
    <subcellularLocation>
        <location evidence="1 11">Cell outer membrane</location>
        <topology evidence="1 11">Multi-pass membrane protein</topology>
    </subcellularLocation>
</comment>
<evidence type="ECO:0000256" key="1">
    <source>
        <dbReference type="ARBA" id="ARBA00004571"/>
    </source>
</evidence>
<reference evidence="16 17" key="1">
    <citation type="submission" date="2014-02" db="EMBL/GenBank/DDBJ databases">
        <title>Whole genome sequence of Sphingobium chlorophenolicum NBRC 16172.</title>
        <authorList>
            <person name="Gan H.M."/>
            <person name="Gan H.Y."/>
            <person name="Chew T.H."/>
            <person name="Savka M.A."/>
        </authorList>
    </citation>
    <scope>NUCLEOTIDE SEQUENCE [LARGE SCALE GENOMIC DNA]</scope>
    <source>
        <strain evidence="16 17">NBRC 16172</strain>
    </source>
</reference>
<keyword evidence="16" id="KW-0675">Receptor</keyword>
<evidence type="ECO:0000256" key="3">
    <source>
        <dbReference type="ARBA" id="ARBA00022452"/>
    </source>
</evidence>
<dbReference type="EMBL" id="JFHR01000016">
    <property type="protein sequence ID" value="KEQ53881.1"/>
    <property type="molecule type" value="Genomic_DNA"/>
</dbReference>
<comment type="similarity">
    <text evidence="11 12">Belongs to the TonB-dependent receptor family.</text>
</comment>
<dbReference type="InterPro" id="IPR036942">
    <property type="entry name" value="Beta-barrel_TonB_sf"/>
</dbReference>
<feature type="domain" description="TonB-dependent receptor plug" evidence="15">
    <location>
        <begin position="73"/>
        <end position="178"/>
    </location>
</feature>
<proteinExistence type="inferred from homology"/>
<evidence type="ECO:0000256" key="8">
    <source>
        <dbReference type="ARBA" id="ARBA00023077"/>
    </source>
</evidence>
<dbReference type="OrthoDB" id="7455607at2"/>
<evidence type="ECO:0000256" key="4">
    <source>
        <dbReference type="ARBA" id="ARBA00022496"/>
    </source>
</evidence>
<dbReference type="GO" id="GO:0006826">
    <property type="term" value="P:iron ion transport"/>
    <property type="evidence" value="ECO:0007669"/>
    <property type="project" value="UniProtKB-KW"/>
</dbReference>
<keyword evidence="3 11" id="KW-1134">Transmembrane beta strand</keyword>
<dbReference type="PANTHER" id="PTHR32552">
    <property type="entry name" value="FERRICHROME IRON RECEPTOR-RELATED"/>
    <property type="match status" value="1"/>
</dbReference>
<keyword evidence="8 12" id="KW-0798">TonB box</keyword>
<dbReference type="Gene3D" id="2.40.170.20">
    <property type="entry name" value="TonB-dependent receptor, beta-barrel domain"/>
    <property type="match status" value="1"/>
</dbReference>
<dbReference type="eggNOG" id="COG4773">
    <property type="taxonomic scope" value="Bacteria"/>
</dbReference>
<evidence type="ECO:0000313" key="17">
    <source>
        <dbReference type="Proteomes" id="UP000028411"/>
    </source>
</evidence>
<evidence type="ECO:0000256" key="11">
    <source>
        <dbReference type="PROSITE-ProRule" id="PRU01360"/>
    </source>
</evidence>
<accession>A0A081RFA8</accession>
<evidence type="ECO:0000256" key="7">
    <source>
        <dbReference type="ARBA" id="ARBA00023065"/>
    </source>
</evidence>
<dbReference type="SUPFAM" id="SSF56935">
    <property type="entry name" value="Porins"/>
    <property type="match status" value="1"/>
</dbReference>
<dbReference type="PATRIC" id="fig|46429.4.peg.1721"/>
<evidence type="ECO:0000256" key="6">
    <source>
        <dbReference type="ARBA" id="ARBA00023004"/>
    </source>
</evidence>
<dbReference type="Pfam" id="PF07715">
    <property type="entry name" value="Plug"/>
    <property type="match status" value="1"/>
</dbReference>
<evidence type="ECO:0000256" key="2">
    <source>
        <dbReference type="ARBA" id="ARBA00022448"/>
    </source>
</evidence>
<feature type="chain" id="PRO_5001763303" evidence="13">
    <location>
        <begin position="29"/>
        <end position="831"/>
    </location>
</feature>
<sequence length="831" mass="89831">MGRHLAGISKARLVAGVGVIALALPATMAVASAQSSRDNSVGAPADTQESAAAGRGGVADIVVTAQKRAQNLNDVGLSISAIGADEIANRGVTRPEDLAGVVPSLTVTRTQFDSPSYTLRGVGFYDSSLAATTTVSMYVDQVPLVYPIMARGAPMDLERVEVLKGPQGTVFGQNSTGGLVNYIAAKPTSDFKAGVNASYARFGRFDGDAFISGPIAEGVTARLALATTQGGAWQKSATRPSDRLGDQRFTRGRLIVEAEPAETLRLSLMVHGWIDKSDTPAAQSVDDVERVNGQPVGPLLDISTNLQKGLYKNPRIADWDEGARLRRDDDFIQTSLRAELDITPDVTLTSISAYSHLRRDSLNDGDGTAALDLLNHLYGNIDDFSQELRLSGTAIDKRLNWSFGGNYQRSSVDDIEFALLNVDGGGFLIPGFGTFTDDINQAFTRTRSIAAFANAEFELTPALTIYGGVRYTDNRIRFRGCTADSGKGDIASLFGAIQQFALGITPTTAPGECATLLNTPETPPSELYTSGEYVNTLKENNVSWRFGANWKPFGDDTMLYANVSRGFKAGSFPRTGANLSSQLLPVTQEKLTAYEAGFKASLANRTLQINGAGFYYDYRDKQIRGRVVTIFGQLEQLLNIPRSRIWGLELQTFWRPISGLTINATGTYINSRILKNPDGTDYATYPARAHNDDALIPITGSQFPFTPKYSASIDAQYDFAVSGNLNAFIGGSTTYQSRTKSTLTPADVNRPVDIAPSASVTYNDPAFSLRPYTLFNVRLGLKSADDKWNLSAWGRNITNKYYTPAITRTLDTIIRFTGEPATYGVTVGYNF</sequence>
<gene>
    <name evidence="16" type="ORF">BV95_01753</name>
</gene>
<keyword evidence="10 11" id="KW-0998">Cell outer membrane</keyword>
<comment type="caution">
    <text evidence="16">The sequence shown here is derived from an EMBL/GenBank/DDBJ whole genome shotgun (WGS) entry which is preliminary data.</text>
</comment>
<keyword evidence="4" id="KW-0410">Iron transport</keyword>
<organism evidence="16 17">
    <name type="scientific">Sphingobium chlorophenolicum</name>
    <dbReference type="NCBI Taxonomy" id="46429"/>
    <lineage>
        <taxon>Bacteria</taxon>
        <taxon>Pseudomonadati</taxon>
        <taxon>Pseudomonadota</taxon>
        <taxon>Alphaproteobacteria</taxon>
        <taxon>Sphingomonadales</taxon>
        <taxon>Sphingomonadaceae</taxon>
        <taxon>Sphingobium</taxon>
    </lineage>
</organism>
<dbReference type="InterPro" id="IPR039426">
    <property type="entry name" value="TonB-dep_rcpt-like"/>
</dbReference>